<keyword evidence="1" id="KW-0472">Membrane</keyword>
<name>A0ABW7MXJ7_9FLAO</name>
<dbReference type="Pfam" id="PF14258">
    <property type="entry name" value="DUF4350"/>
    <property type="match status" value="1"/>
</dbReference>
<evidence type="ECO:0000313" key="3">
    <source>
        <dbReference type="EMBL" id="MFH6771389.1"/>
    </source>
</evidence>
<keyword evidence="1" id="KW-0812">Transmembrane</keyword>
<organism evidence="3 4">
    <name type="scientific">Gaetbulibacter aestuarii</name>
    <dbReference type="NCBI Taxonomy" id="1502358"/>
    <lineage>
        <taxon>Bacteria</taxon>
        <taxon>Pseudomonadati</taxon>
        <taxon>Bacteroidota</taxon>
        <taxon>Flavobacteriia</taxon>
        <taxon>Flavobacteriales</taxon>
        <taxon>Flavobacteriaceae</taxon>
        <taxon>Gaetbulibacter</taxon>
    </lineage>
</organism>
<dbReference type="EMBL" id="JBAWKB010000001">
    <property type="protein sequence ID" value="MFH6771389.1"/>
    <property type="molecule type" value="Genomic_DNA"/>
</dbReference>
<evidence type="ECO:0000259" key="2">
    <source>
        <dbReference type="Pfam" id="PF14258"/>
    </source>
</evidence>
<dbReference type="InterPro" id="IPR025646">
    <property type="entry name" value="DUF4350"/>
</dbReference>
<gene>
    <name evidence="3" type="ORF">V8G58_05530</name>
</gene>
<keyword evidence="1" id="KW-1133">Transmembrane helix</keyword>
<accession>A0ABW7MXJ7</accession>
<comment type="caution">
    <text evidence="3">The sequence shown here is derived from an EMBL/GenBank/DDBJ whole genome shotgun (WGS) entry which is preliminary data.</text>
</comment>
<reference evidence="3 4" key="1">
    <citation type="submission" date="2024-02" db="EMBL/GenBank/DDBJ databases">
        <title>A Gaetbulibacter species isolated from tidal flats and genomic insights of their niches.</title>
        <authorList>
            <person name="Ye Y."/>
        </authorList>
    </citation>
    <scope>NUCLEOTIDE SEQUENCE [LARGE SCALE GENOMIC DNA]</scope>
    <source>
        <strain evidence="3 4">KYW382</strain>
    </source>
</reference>
<sequence>MNKTLKIYLVLLMLIIIGSVALEFSKPKPIVWTPTYNESHKIPYGTFVLFNELPNLFPKSTIEKVRVSPYEYFRDHYNWMDEEYNISGSYLNIEDSYTKDPESTKELLNFAREGNNVFLSSRTFETTLLDSLDMGIKYQYNFSGKATLSLANPILSADSITIEKGLDNFYFNKLDSTRTTVLGYQTFDSERHINFVKVAYGSGNVYLHLQPVSFTNYHLLKADHKKYPAAVLSYLPDETLYFDSKNKVDNMAGASPLRFILSKPPLRWAWYLALTTLVFFMIFNAKRRQRIIRVIKPLQNTTVAFTKTIGNLYYETQDHNTIIEKKITYFFEHIRRVYFLETQNLDDKFVKNLSLKSNVKQETVQYLVNVIRQLRSKRICTEADVLRLNKAIENFYTK</sequence>
<evidence type="ECO:0000256" key="1">
    <source>
        <dbReference type="SAM" id="Phobius"/>
    </source>
</evidence>
<feature type="domain" description="DUF4350" evidence="2">
    <location>
        <begin position="88"/>
        <end position="227"/>
    </location>
</feature>
<feature type="transmembrane region" description="Helical" evidence="1">
    <location>
        <begin position="268"/>
        <end position="285"/>
    </location>
</feature>
<keyword evidence="4" id="KW-1185">Reference proteome</keyword>
<dbReference type="Proteomes" id="UP001610100">
    <property type="component" value="Unassembled WGS sequence"/>
</dbReference>
<proteinExistence type="predicted"/>
<protein>
    <submittedName>
        <fullName evidence="3">DUF4350 domain-containing protein</fullName>
    </submittedName>
</protein>
<evidence type="ECO:0000313" key="4">
    <source>
        <dbReference type="Proteomes" id="UP001610100"/>
    </source>
</evidence>
<dbReference type="RefSeq" id="WP_344740435.1">
    <property type="nucleotide sequence ID" value="NZ_BAABAY010000001.1"/>
</dbReference>